<comment type="caution">
    <text evidence="1">The sequence shown here is derived from an EMBL/GenBank/DDBJ whole genome shotgun (WGS) entry which is preliminary data.</text>
</comment>
<name>A0A454CZH6_VIBHA</name>
<protein>
    <submittedName>
        <fullName evidence="1">Uncharacterized protein</fullName>
    </submittedName>
</protein>
<dbReference type="EMBL" id="AJSR01001027">
    <property type="protein sequence ID" value="EKM31790.1"/>
    <property type="molecule type" value="Genomic_DNA"/>
</dbReference>
<evidence type="ECO:0000313" key="2">
    <source>
        <dbReference type="Proteomes" id="UP000008367"/>
    </source>
</evidence>
<proteinExistence type="predicted"/>
<accession>A0A454CZH6</accession>
<dbReference type="AlphaFoldDB" id="A0A454CZH6"/>
<dbReference type="Proteomes" id="UP000008367">
    <property type="component" value="Unassembled WGS sequence"/>
</dbReference>
<organism evidence="1 2">
    <name type="scientific">Vibrio harveyi</name>
    <name type="common">Beneckea harveyi</name>
    <dbReference type="NCBI Taxonomy" id="669"/>
    <lineage>
        <taxon>Bacteria</taxon>
        <taxon>Pseudomonadati</taxon>
        <taxon>Pseudomonadota</taxon>
        <taxon>Gammaproteobacteria</taxon>
        <taxon>Vibrionales</taxon>
        <taxon>Vibrionaceae</taxon>
        <taxon>Vibrio</taxon>
    </lineage>
</organism>
<sequence>MDIEIHLCLPLGLCYRCVPDSFLLLVKSYEQLFCFLTESFI</sequence>
<reference evidence="1 2" key="1">
    <citation type="submission" date="2012-10" db="EMBL/GenBank/DDBJ databases">
        <title>Genome sequence of Vibrio Cholerae HENC-02.</title>
        <authorList>
            <person name="Eppinger M."/>
            <person name="Hasan N.A."/>
            <person name="Sengamalay N."/>
            <person name="Hine E."/>
            <person name="Su Q."/>
            <person name="Daugherty S.C."/>
            <person name="Young S."/>
            <person name="Sadzewicz L."/>
            <person name="Tallon L."/>
            <person name="Cebula T.A."/>
            <person name="Ravel J."/>
            <person name="Colwell R.R."/>
        </authorList>
    </citation>
    <scope>NUCLEOTIDE SEQUENCE [LARGE SCALE GENOMIC DNA]</scope>
    <source>
        <strain evidence="1 2">HENC-02</strain>
    </source>
</reference>
<gene>
    <name evidence="1" type="ORF">VCHENC02_2610</name>
</gene>
<evidence type="ECO:0000313" key="1">
    <source>
        <dbReference type="EMBL" id="EKM31790.1"/>
    </source>
</evidence>